<evidence type="ECO:0000259" key="2">
    <source>
        <dbReference type="Pfam" id="PF08707"/>
    </source>
</evidence>
<protein>
    <submittedName>
        <fullName evidence="4">Primase C terminal 2 family protein</fullName>
    </submittedName>
</protein>
<dbReference type="InterPro" id="IPR014819">
    <property type="entry name" value="PriCT_2"/>
</dbReference>
<keyword evidence="1" id="KW-0175">Coiled coil</keyword>
<evidence type="ECO:0000313" key="5">
    <source>
        <dbReference type="Proteomes" id="UP000516412"/>
    </source>
</evidence>
<feature type="coiled-coil region" evidence="1">
    <location>
        <begin position="98"/>
        <end position="126"/>
    </location>
</feature>
<dbReference type="Pfam" id="PF08707">
    <property type="entry name" value="PriCT_2"/>
    <property type="match status" value="1"/>
</dbReference>
<keyword evidence="5" id="KW-1185">Reference proteome</keyword>
<gene>
    <name evidence="4" type="ORF">H7A79_1986</name>
</gene>
<dbReference type="Pfam" id="PF13362">
    <property type="entry name" value="Toprim_3"/>
    <property type="match status" value="1"/>
</dbReference>
<evidence type="ECO:0000256" key="1">
    <source>
        <dbReference type="SAM" id="Coils"/>
    </source>
</evidence>
<dbReference type="RefSeq" id="WP_187000238.1">
    <property type="nucleotide sequence ID" value="NZ_CP060414.2"/>
</dbReference>
<dbReference type="InterPro" id="IPR006171">
    <property type="entry name" value="TOPRIM_dom"/>
</dbReference>
<sequence>MSNYNEIRNALSHIDSHDRDTWIQVGAALKDEMGEDGFNLWDNWSQSADNYNARDAKTAWKSFKPGRVHISTLFYHARRNGYTPSQPYTPPTPEQQAVRAAELAARRQAEEQAQAEAQAKAKETARGIWNRSAPARADHPYLAAKGITSAAAVAGLRQNRYRGDDNLVVPLYYGGEIVNVQSINQDGHKRFLSGGQVKGGYAVVGNAGQLSDGLVIAEGYATAASIHQATGKPVIVAFNAGNMVAVSERLAQNLPAGVPVVLAADNDASQTGIHKARQAAAWFGGHAVAVQPEFTMTQIQAYQNTNGPNLPSDFNDLHQLAGTEAVRGRIEAAFRRPQHIIPCAAAGLFCFWQMQSVSFSTD</sequence>
<proteinExistence type="predicted"/>
<evidence type="ECO:0000313" key="4">
    <source>
        <dbReference type="EMBL" id="QNT59037.1"/>
    </source>
</evidence>
<evidence type="ECO:0000259" key="3">
    <source>
        <dbReference type="Pfam" id="PF13362"/>
    </source>
</evidence>
<name>A0A7H1MBM2_9NEIS</name>
<dbReference type="InterPro" id="IPR034154">
    <property type="entry name" value="TOPRIM_DnaG/twinkle"/>
</dbReference>
<feature type="domain" description="Toprim" evidence="3">
    <location>
        <begin position="214"/>
        <end position="323"/>
    </location>
</feature>
<feature type="domain" description="Primase C-terminal 2" evidence="2">
    <location>
        <begin position="7"/>
        <end position="77"/>
    </location>
</feature>
<dbReference type="Proteomes" id="UP000516412">
    <property type="component" value="Chromosome"/>
</dbReference>
<dbReference type="EMBL" id="CP060414">
    <property type="protein sequence ID" value="QNT59037.1"/>
    <property type="molecule type" value="Genomic_DNA"/>
</dbReference>
<dbReference type="AlphaFoldDB" id="A0A7H1MBM2"/>
<organism evidence="4 5">
    <name type="scientific">Neisseria musculi</name>
    <dbReference type="NCBI Taxonomy" id="1815583"/>
    <lineage>
        <taxon>Bacteria</taxon>
        <taxon>Pseudomonadati</taxon>
        <taxon>Pseudomonadota</taxon>
        <taxon>Betaproteobacteria</taxon>
        <taxon>Neisseriales</taxon>
        <taxon>Neisseriaceae</taxon>
        <taxon>Neisseria</taxon>
    </lineage>
</organism>
<dbReference type="GO" id="GO:0016817">
    <property type="term" value="F:hydrolase activity, acting on acid anhydrides"/>
    <property type="evidence" value="ECO:0007669"/>
    <property type="project" value="InterPro"/>
</dbReference>
<reference evidence="4" key="1">
    <citation type="submission" date="2024-06" db="EMBL/GenBank/DDBJ databases">
        <title>Complete Genome Sequence of mouse commensal type strain Neisseria musculi.</title>
        <authorList>
            <person name="Thapa E."/>
            <person name="Aluvathingal J."/>
            <person name="Nadendla S."/>
            <person name="Mehta A."/>
            <person name="Tettelin H."/>
            <person name="Weyand N.J."/>
        </authorList>
    </citation>
    <scope>NUCLEOTIDE SEQUENCE</scope>
    <source>
        <strain evidence="4">NW831</strain>
    </source>
</reference>
<accession>A0A7H1MBM2</accession>
<dbReference type="KEGG" id="nmus:H7A79_1986"/>
<dbReference type="CDD" id="cd01029">
    <property type="entry name" value="TOPRIM_primases"/>
    <property type="match status" value="1"/>
</dbReference>